<proteinExistence type="predicted"/>
<comment type="caution">
    <text evidence="1">The sequence shown here is derived from an EMBL/GenBank/DDBJ whole genome shotgun (WGS) entry which is preliminary data.</text>
</comment>
<dbReference type="AlphaFoldDB" id="A0A482Y6L4"/>
<organism evidence="1 2">
    <name type="scientific">Natrinema altunense</name>
    <dbReference type="NCBI Taxonomy" id="222984"/>
    <lineage>
        <taxon>Archaea</taxon>
        <taxon>Methanobacteriati</taxon>
        <taxon>Methanobacteriota</taxon>
        <taxon>Stenosarchaea group</taxon>
        <taxon>Halobacteria</taxon>
        <taxon>Halobacteriales</taxon>
        <taxon>Natrialbaceae</taxon>
        <taxon>Natrinema</taxon>
    </lineage>
</organism>
<evidence type="ECO:0000313" key="2">
    <source>
        <dbReference type="Proteomes" id="UP000292704"/>
    </source>
</evidence>
<dbReference type="OrthoDB" id="285635at2157"/>
<protein>
    <submittedName>
        <fullName evidence="1">MarR family transcriptional regulator</fullName>
    </submittedName>
</protein>
<dbReference type="EMBL" id="SHMR01000001">
    <property type="protein sequence ID" value="RZH69446.1"/>
    <property type="molecule type" value="Genomic_DNA"/>
</dbReference>
<dbReference type="STRING" id="222984.GCA_000731985_03625"/>
<name>A0A482Y6L4_9EURY</name>
<dbReference type="InterPro" id="IPR036388">
    <property type="entry name" value="WH-like_DNA-bd_sf"/>
</dbReference>
<dbReference type="RefSeq" id="WP_130170283.1">
    <property type="nucleotide sequence ID" value="NZ_SHMR01000001.1"/>
</dbReference>
<dbReference type="Proteomes" id="UP000292704">
    <property type="component" value="Unassembled WGS sequence"/>
</dbReference>
<dbReference type="InterPro" id="IPR036390">
    <property type="entry name" value="WH_DNA-bd_sf"/>
</dbReference>
<dbReference type="SUPFAM" id="SSF46785">
    <property type="entry name" value="Winged helix' DNA-binding domain"/>
    <property type="match status" value="1"/>
</dbReference>
<evidence type="ECO:0000313" key="1">
    <source>
        <dbReference type="EMBL" id="RZH69446.1"/>
    </source>
</evidence>
<reference evidence="1 2" key="1">
    <citation type="submission" date="2019-02" db="EMBL/GenBank/DDBJ databases">
        <title>Genome analysis provides insights into bioremediation potentialities and Haloocin production by Natrinema altunense strain 4.1R isolated from Chott Douz in Tunisian desert.</title>
        <authorList>
            <person name="Najjari A."/>
            <person name="Youssef N."/>
            <person name="Ben Dhia O."/>
            <person name="Ferjani R."/>
            <person name="El Hidri D."/>
            <person name="Ouzari H.I."/>
            <person name="Cherif A."/>
        </authorList>
    </citation>
    <scope>NUCLEOTIDE SEQUENCE [LARGE SCALE GENOMIC DNA]</scope>
    <source>
        <strain evidence="1 2">4.1R</strain>
    </source>
</reference>
<gene>
    <name evidence="1" type="ORF">ELS17_08515</name>
</gene>
<accession>A0A482Y6L4</accession>
<dbReference type="Gene3D" id="1.10.10.10">
    <property type="entry name" value="Winged helix-like DNA-binding domain superfamily/Winged helix DNA-binding domain"/>
    <property type="match status" value="1"/>
</dbReference>
<sequence>MTRRELEWTVLAALAERSPCYVVDLAAAIDEHPVAVEPVCASLRDRGELRSIGYRRYDVTAAGRRQLVDGHDDDPV</sequence>